<sequence>MNDEVSVAELLEREGWTEQPRAPRSRFQVMAVMLAVVLGCGLAAILVKVGADTSPNDDAALFSLPAGPTGGLAGGGVPGNQSTTERTNSSSRITVTNASPGAGNGGDIVPWATRSRTSTSTETVTVTDSNLPPASSTDPGAPGDPTDPGQTSTPTGGTSTGATTTTPSRTPPSCILIILCRP</sequence>
<feature type="compositionally biased region" description="Polar residues" evidence="1">
    <location>
        <begin position="80"/>
        <end position="99"/>
    </location>
</feature>
<accession>A0ABP7JW92</accession>
<name>A0ABP7JW92_9PSEU</name>
<keyword evidence="2" id="KW-1133">Transmembrane helix</keyword>
<dbReference type="Proteomes" id="UP001501624">
    <property type="component" value="Unassembled WGS sequence"/>
</dbReference>
<evidence type="ECO:0000313" key="3">
    <source>
        <dbReference type="EMBL" id="GAA3854866.1"/>
    </source>
</evidence>
<dbReference type="EMBL" id="BAABCM010000023">
    <property type="protein sequence ID" value="GAA3854866.1"/>
    <property type="molecule type" value="Genomic_DNA"/>
</dbReference>
<protein>
    <recommendedName>
        <fullName evidence="5">Serine/threonine protein kinase</fullName>
    </recommendedName>
</protein>
<gene>
    <name evidence="3" type="ORF">GCM10022380_85770</name>
</gene>
<reference evidence="4" key="1">
    <citation type="journal article" date="2019" name="Int. J. Syst. Evol. Microbiol.">
        <title>The Global Catalogue of Microorganisms (GCM) 10K type strain sequencing project: providing services to taxonomists for standard genome sequencing and annotation.</title>
        <authorList>
            <consortium name="The Broad Institute Genomics Platform"/>
            <consortium name="The Broad Institute Genome Sequencing Center for Infectious Disease"/>
            <person name="Wu L."/>
            <person name="Ma J."/>
        </authorList>
    </citation>
    <scope>NUCLEOTIDE SEQUENCE [LARGE SCALE GENOMIC DNA]</scope>
    <source>
        <strain evidence="4">JCM 17017</strain>
    </source>
</reference>
<keyword evidence="4" id="KW-1185">Reference proteome</keyword>
<feature type="compositionally biased region" description="Low complexity" evidence="1">
    <location>
        <begin position="113"/>
        <end position="127"/>
    </location>
</feature>
<keyword evidence="2" id="KW-0812">Transmembrane</keyword>
<evidence type="ECO:0000313" key="4">
    <source>
        <dbReference type="Proteomes" id="UP001501624"/>
    </source>
</evidence>
<evidence type="ECO:0008006" key="5">
    <source>
        <dbReference type="Google" id="ProtNLM"/>
    </source>
</evidence>
<evidence type="ECO:0000256" key="2">
    <source>
        <dbReference type="SAM" id="Phobius"/>
    </source>
</evidence>
<feature type="compositionally biased region" description="Low complexity" evidence="1">
    <location>
        <begin position="137"/>
        <end position="172"/>
    </location>
</feature>
<proteinExistence type="predicted"/>
<keyword evidence="2" id="KW-0472">Membrane</keyword>
<evidence type="ECO:0000256" key="1">
    <source>
        <dbReference type="SAM" id="MobiDB-lite"/>
    </source>
</evidence>
<organism evidence="3 4">
    <name type="scientific">Amycolatopsis tucumanensis</name>
    <dbReference type="NCBI Taxonomy" id="401106"/>
    <lineage>
        <taxon>Bacteria</taxon>
        <taxon>Bacillati</taxon>
        <taxon>Actinomycetota</taxon>
        <taxon>Actinomycetes</taxon>
        <taxon>Pseudonocardiales</taxon>
        <taxon>Pseudonocardiaceae</taxon>
        <taxon>Amycolatopsis</taxon>
    </lineage>
</organism>
<comment type="caution">
    <text evidence="3">The sequence shown here is derived from an EMBL/GenBank/DDBJ whole genome shotgun (WGS) entry which is preliminary data.</text>
</comment>
<feature type="region of interest" description="Disordered" evidence="1">
    <location>
        <begin position="72"/>
        <end position="172"/>
    </location>
</feature>
<feature type="transmembrane region" description="Helical" evidence="2">
    <location>
        <begin position="29"/>
        <end position="47"/>
    </location>
</feature>
<dbReference type="RefSeq" id="WP_237339651.1">
    <property type="nucleotide sequence ID" value="NZ_BAABCM010000023.1"/>
</dbReference>